<keyword evidence="6" id="KW-1185">Reference proteome</keyword>
<proteinExistence type="inferred from homology"/>
<dbReference type="InterPro" id="IPR050922">
    <property type="entry name" value="LytR/CpsA/Psr_CW_biosynth"/>
</dbReference>
<dbReference type="PANTHER" id="PTHR33392">
    <property type="entry name" value="POLYISOPRENYL-TEICHOIC ACID--PEPTIDOGLYCAN TEICHOIC ACID TRANSFERASE TAGU"/>
    <property type="match status" value="1"/>
</dbReference>
<protein>
    <submittedName>
        <fullName evidence="5">LytR family transcriptional regulator</fullName>
    </submittedName>
</protein>
<dbReference type="Pfam" id="PF13399">
    <property type="entry name" value="LytR_C"/>
    <property type="match status" value="1"/>
</dbReference>
<evidence type="ECO:0000259" key="4">
    <source>
        <dbReference type="Pfam" id="PF13399"/>
    </source>
</evidence>
<sequence>MERTPKSKPKQQWRIWRTVQLTSLMLAASGLLGFALMSAQGITGKRAGLVTASGEAPSFTVLLAGLEASYCAWATPTAPARKCTPEEAVDRNKVVDGMHTDTIMLATFNKTNVQILNIPRDTQAEGTYRKINSSFKIGGPEQLLGDVETLIGQRIDYYAIVRLDFVGDVIDRLGGLDVVAPADVAFDDRAADLHLHLKAGPHHLNGKDAVAFLRMRKAPGWGDDYGRIDRQKLAIAQLLDKLRSSQGLTALPGILSQFNNGVITNADPSMIDAMVPFLKSYRLQMATLPTNEIPGSSNLAVDRAALDLMNAPTQQVAQSAIPESPVRIVDGSGTGLGKKLSNYLSQQGYKISQVEEQTASSEQSSVATRNEVSDAEQVSTRLNLPRIQTLRLPVEYGEVVVFLGQDANSKYAALAALPGTE</sequence>
<evidence type="ECO:0000256" key="2">
    <source>
        <dbReference type="SAM" id="MobiDB-lite"/>
    </source>
</evidence>
<comment type="caution">
    <text evidence="5">The sequence shown here is derived from an EMBL/GenBank/DDBJ whole genome shotgun (WGS) entry which is preliminary data.</text>
</comment>
<feature type="domain" description="LytR/CpsA/Psr regulator C-terminal" evidence="4">
    <location>
        <begin position="325"/>
        <end position="406"/>
    </location>
</feature>
<evidence type="ECO:0000313" key="6">
    <source>
        <dbReference type="Proteomes" id="UP000321306"/>
    </source>
</evidence>
<dbReference type="PANTHER" id="PTHR33392:SF6">
    <property type="entry name" value="POLYISOPRENYL-TEICHOIC ACID--PEPTIDOGLYCAN TEICHOIC ACID TRANSFERASE TAGU"/>
    <property type="match status" value="1"/>
</dbReference>
<evidence type="ECO:0000313" key="5">
    <source>
        <dbReference type="EMBL" id="GEM47772.1"/>
    </source>
</evidence>
<feature type="region of interest" description="Disordered" evidence="2">
    <location>
        <begin position="356"/>
        <end position="378"/>
    </location>
</feature>
<accession>A0A511N4K5</accession>
<gene>
    <name evidence="5" type="ORF">DC3_34070</name>
</gene>
<dbReference type="AlphaFoldDB" id="A0A511N4K5"/>
<dbReference type="Pfam" id="PF03816">
    <property type="entry name" value="LytR_cpsA_psr"/>
    <property type="match status" value="1"/>
</dbReference>
<dbReference type="OrthoDB" id="56518at2"/>
<feature type="domain" description="Cell envelope-related transcriptional attenuator" evidence="3">
    <location>
        <begin position="99"/>
        <end position="243"/>
    </location>
</feature>
<dbReference type="Proteomes" id="UP000321306">
    <property type="component" value="Unassembled WGS sequence"/>
</dbReference>
<evidence type="ECO:0000259" key="3">
    <source>
        <dbReference type="Pfam" id="PF03816"/>
    </source>
</evidence>
<comment type="similarity">
    <text evidence="1">Belongs to the LytR/CpsA/Psr (LCP) family.</text>
</comment>
<name>A0A511N4K5_DEIC1</name>
<dbReference type="InterPro" id="IPR004474">
    <property type="entry name" value="LytR_CpsA_psr"/>
</dbReference>
<dbReference type="EMBL" id="BJXB01000015">
    <property type="protein sequence ID" value="GEM47772.1"/>
    <property type="molecule type" value="Genomic_DNA"/>
</dbReference>
<dbReference type="RefSeq" id="WP_146886289.1">
    <property type="nucleotide sequence ID" value="NZ_BJXB01000015.1"/>
</dbReference>
<dbReference type="InterPro" id="IPR027381">
    <property type="entry name" value="LytR/CpsA/Psr_C"/>
</dbReference>
<dbReference type="Gene3D" id="3.40.630.190">
    <property type="entry name" value="LCP protein"/>
    <property type="match status" value="1"/>
</dbReference>
<evidence type="ECO:0000256" key="1">
    <source>
        <dbReference type="ARBA" id="ARBA00006068"/>
    </source>
</evidence>
<organism evidence="5 6">
    <name type="scientific">Deinococcus cellulosilyticus (strain DSM 18568 / NBRC 106333 / KACC 11606 / 5516J-15)</name>
    <dbReference type="NCBI Taxonomy" id="1223518"/>
    <lineage>
        <taxon>Bacteria</taxon>
        <taxon>Thermotogati</taxon>
        <taxon>Deinococcota</taxon>
        <taxon>Deinococci</taxon>
        <taxon>Deinococcales</taxon>
        <taxon>Deinococcaceae</taxon>
        <taxon>Deinococcus</taxon>
    </lineage>
</organism>
<dbReference type="NCBIfam" id="TIGR00350">
    <property type="entry name" value="lytR_cpsA_psr"/>
    <property type="match status" value="1"/>
</dbReference>
<reference evidence="5 6" key="1">
    <citation type="submission" date="2019-07" db="EMBL/GenBank/DDBJ databases">
        <title>Whole genome shotgun sequence of Deinococcus cellulosilyticus NBRC 106333.</title>
        <authorList>
            <person name="Hosoyama A."/>
            <person name="Uohara A."/>
            <person name="Ohji S."/>
            <person name="Ichikawa N."/>
        </authorList>
    </citation>
    <scope>NUCLEOTIDE SEQUENCE [LARGE SCALE GENOMIC DNA]</scope>
    <source>
        <strain evidence="5 6">NBRC 106333</strain>
    </source>
</reference>